<gene>
    <name evidence="2" type="ORF">EHT87_10295</name>
</gene>
<sequence length="725" mass="79327">MRFTRFRTILFCLLLGGFTTMPAQNKLPQLSSELAKKFITQDTLFKEPYVDVDEWRDTPVRHRYVHGGFKNTNTRFSFYFPPKEQYQGRFFQYITPFPDNESLSQGAKGEADKIGFSISSGAYFIETNGGGRVDFSRPGPSTSPSIGAYRANAASAQYARVVAIQLYGGKRPYGYAFGGSGGSYRTIGGIENTEGVWDGVVPYVSGSPMAIPNVFTVRMHAMRVLNDKFPQIIDALEPGGSGDMYASLNAEEKEALQEVTNMGFPPQSWFGYKRMGIHGFLVLYQGVVASDRKYFEEDFWTKPGYLGANAPASLRKARIQQASKIKAGISVDQAVSLKLTAPMSPQDRGTADAAWKSIGGVEGAMPVAFQLADGLPDIPFLGGGLVIKTGAAAGKVIQLTKISGDKVVVGPADPTVLLQLKPGDEVAVDNSNFLAVQTYHRHQVPGKEYPVYDQFRDAAGKPIYPQRPLLLGPRFTIGAAGVLPTGTFKGKMIMLESLLDREAFAWQADWYRTKVREHLGDSTDSHYRLWFTDHALHGDISMEDDPTRTVGYLGLLQQALRDLSAWVEKGIDPAATTAYKIVDGQVVIPPTANERRGIQPVVVVKANGGKRAEVKIGQPVTFTAEVEVPANQGKVVAAAWNFEGLTKEVTPAAGWDFVGSEQFPVAGKFTPADKTGARVRLTTTYTFSKPGTYFPSLRVASQRTGDAKTPYTRIQNLDRVRVVVK</sequence>
<keyword evidence="1" id="KW-0732">Signal</keyword>
<proteinExistence type="predicted"/>
<feature type="chain" id="PRO_5017983426" description="PKD domain-containing protein" evidence="1">
    <location>
        <begin position="24"/>
        <end position="725"/>
    </location>
</feature>
<evidence type="ECO:0000256" key="1">
    <source>
        <dbReference type="SAM" id="SignalP"/>
    </source>
</evidence>
<comment type="caution">
    <text evidence="2">The sequence shown here is derived from an EMBL/GenBank/DDBJ whole genome shotgun (WGS) entry which is preliminary data.</text>
</comment>
<name>A0A3P1CPH1_9BACT</name>
<feature type="signal peptide" evidence="1">
    <location>
        <begin position="1"/>
        <end position="23"/>
    </location>
</feature>
<dbReference type="RefSeq" id="WP_124906548.1">
    <property type="nucleotide sequence ID" value="NZ_RQJP01000002.1"/>
</dbReference>
<evidence type="ECO:0000313" key="2">
    <source>
        <dbReference type="EMBL" id="RRB14946.1"/>
    </source>
</evidence>
<dbReference type="Proteomes" id="UP000274271">
    <property type="component" value="Unassembled WGS sequence"/>
</dbReference>
<dbReference type="AlphaFoldDB" id="A0A3P1CPH1"/>
<reference evidence="2 3" key="1">
    <citation type="submission" date="2018-11" db="EMBL/GenBank/DDBJ databases">
        <authorList>
            <person name="Zhou Z."/>
            <person name="Wang G."/>
        </authorList>
    </citation>
    <scope>NUCLEOTIDE SEQUENCE [LARGE SCALE GENOMIC DNA]</scope>
    <source>
        <strain evidence="2 3">KCTC42998</strain>
    </source>
</reference>
<evidence type="ECO:0000313" key="3">
    <source>
        <dbReference type="Proteomes" id="UP000274271"/>
    </source>
</evidence>
<dbReference type="OrthoDB" id="906600at2"/>
<accession>A0A3P1CPH1</accession>
<organism evidence="2 3">
    <name type="scientific">Larkinella knui</name>
    <dbReference type="NCBI Taxonomy" id="2025310"/>
    <lineage>
        <taxon>Bacteria</taxon>
        <taxon>Pseudomonadati</taxon>
        <taxon>Bacteroidota</taxon>
        <taxon>Cytophagia</taxon>
        <taxon>Cytophagales</taxon>
        <taxon>Spirosomataceae</taxon>
        <taxon>Larkinella</taxon>
    </lineage>
</organism>
<evidence type="ECO:0008006" key="4">
    <source>
        <dbReference type="Google" id="ProtNLM"/>
    </source>
</evidence>
<keyword evidence="3" id="KW-1185">Reference proteome</keyword>
<protein>
    <recommendedName>
        <fullName evidence="4">PKD domain-containing protein</fullName>
    </recommendedName>
</protein>
<dbReference type="EMBL" id="RQJP01000002">
    <property type="protein sequence ID" value="RRB14946.1"/>
    <property type="molecule type" value="Genomic_DNA"/>
</dbReference>